<reference evidence="2 3" key="1">
    <citation type="submission" date="2018-09" db="EMBL/GenBank/DDBJ databases">
        <authorList>
            <person name="Zhu H."/>
        </authorList>
    </citation>
    <scope>NUCLEOTIDE SEQUENCE [LARGE SCALE GENOMIC DNA]</scope>
    <source>
        <strain evidence="2 3">K2W22B-5</strain>
    </source>
</reference>
<dbReference type="EMBL" id="QYUL01000002">
    <property type="protein sequence ID" value="RJF81927.1"/>
    <property type="molecule type" value="Genomic_DNA"/>
</dbReference>
<organism evidence="2 3">
    <name type="scientific">Azospirillum cavernae</name>
    <dbReference type="NCBI Taxonomy" id="2320860"/>
    <lineage>
        <taxon>Bacteria</taxon>
        <taxon>Pseudomonadati</taxon>
        <taxon>Pseudomonadota</taxon>
        <taxon>Alphaproteobacteria</taxon>
        <taxon>Rhodospirillales</taxon>
        <taxon>Azospirillaceae</taxon>
        <taxon>Azospirillum</taxon>
    </lineage>
</organism>
<feature type="domain" description="YdhG-like" evidence="1">
    <location>
        <begin position="28"/>
        <end position="117"/>
    </location>
</feature>
<dbReference type="InterPro" id="IPR014922">
    <property type="entry name" value="YdhG-like"/>
</dbReference>
<keyword evidence="3" id="KW-1185">Reference proteome</keyword>
<evidence type="ECO:0000259" key="1">
    <source>
        <dbReference type="Pfam" id="PF08818"/>
    </source>
</evidence>
<protein>
    <submittedName>
        <fullName evidence="2">DUF1801 domain-containing protein</fullName>
    </submittedName>
</protein>
<dbReference type="SUPFAM" id="SSF159888">
    <property type="entry name" value="YdhG-like"/>
    <property type="match status" value="1"/>
</dbReference>
<dbReference type="OrthoDB" id="7619808at2"/>
<dbReference type="Pfam" id="PF08818">
    <property type="entry name" value="DUF1801"/>
    <property type="match status" value="1"/>
</dbReference>
<gene>
    <name evidence="2" type="ORF">D3877_17680</name>
</gene>
<dbReference type="AlphaFoldDB" id="A0A418VXN4"/>
<dbReference type="Proteomes" id="UP000283458">
    <property type="component" value="Unassembled WGS sequence"/>
</dbReference>
<sequence length="124" mass="13390">MNRAATDDPVAALLHKIDDADPLLHGVVQEARRLIQDVAQGAEKSVKYGGVLFAAPAPFCGLFAYKGHVSLEFGRGCDLTDAHGSLEGAGKFRRHIKLTCVADLESKRVRDYVAQALTNARKTT</sequence>
<name>A0A418VXN4_9PROT</name>
<evidence type="ECO:0000313" key="2">
    <source>
        <dbReference type="EMBL" id="RJF81927.1"/>
    </source>
</evidence>
<accession>A0A418VXN4</accession>
<evidence type="ECO:0000313" key="3">
    <source>
        <dbReference type="Proteomes" id="UP000283458"/>
    </source>
</evidence>
<comment type="caution">
    <text evidence="2">The sequence shown here is derived from an EMBL/GenBank/DDBJ whole genome shotgun (WGS) entry which is preliminary data.</text>
</comment>
<proteinExistence type="predicted"/>
<dbReference type="RefSeq" id="WP_119832009.1">
    <property type="nucleotide sequence ID" value="NZ_QYUL01000002.1"/>
</dbReference>